<keyword evidence="3" id="KW-1185">Reference proteome</keyword>
<dbReference type="AlphaFoldDB" id="S9VKJ9"/>
<organism evidence="2 3">
    <name type="scientific">Angomonas deanei</name>
    <dbReference type="NCBI Taxonomy" id="59799"/>
    <lineage>
        <taxon>Eukaryota</taxon>
        <taxon>Discoba</taxon>
        <taxon>Euglenozoa</taxon>
        <taxon>Kinetoplastea</taxon>
        <taxon>Metakinetoplastina</taxon>
        <taxon>Trypanosomatida</taxon>
        <taxon>Trypanosomatidae</taxon>
        <taxon>Strigomonadinae</taxon>
        <taxon>Angomonas</taxon>
    </lineage>
</organism>
<gene>
    <name evidence="2" type="ORF">ADEAN_000488000</name>
</gene>
<evidence type="ECO:0000313" key="3">
    <source>
        <dbReference type="Proteomes" id="UP000515908"/>
    </source>
</evidence>
<dbReference type="OrthoDB" id="268503at2759"/>
<dbReference type="EMBL" id="LR877152">
    <property type="protein sequence ID" value="CAD2217402.1"/>
    <property type="molecule type" value="Genomic_DNA"/>
</dbReference>
<protein>
    <submittedName>
        <fullName evidence="2">Uncharacterized protein</fullName>
    </submittedName>
</protein>
<proteinExistence type="predicted"/>
<feature type="transmembrane region" description="Helical" evidence="1">
    <location>
        <begin position="219"/>
        <end position="239"/>
    </location>
</feature>
<keyword evidence="1" id="KW-0472">Membrane</keyword>
<accession>S9VKJ9</accession>
<evidence type="ECO:0000256" key="1">
    <source>
        <dbReference type="SAM" id="Phobius"/>
    </source>
</evidence>
<reference evidence="2 3" key="1">
    <citation type="submission" date="2020-08" db="EMBL/GenBank/DDBJ databases">
        <authorList>
            <person name="Newling K."/>
            <person name="Davey J."/>
            <person name="Forrester S."/>
        </authorList>
    </citation>
    <scope>NUCLEOTIDE SEQUENCE [LARGE SCALE GENOMIC DNA]</scope>
    <source>
        <strain evidence="3">Crithidia deanei Carvalho (ATCC PRA-265)</strain>
    </source>
</reference>
<dbReference type="VEuPathDB" id="TriTrypDB:ADEAN_000488000"/>
<name>S9VKJ9_9TRYP</name>
<keyword evidence="1" id="KW-0812">Transmembrane</keyword>
<dbReference type="Proteomes" id="UP000515908">
    <property type="component" value="Chromosome 08"/>
</dbReference>
<evidence type="ECO:0000313" key="2">
    <source>
        <dbReference type="EMBL" id="CAD2217402.1"/>
    </source>
</evidence>
<sequence length="262" mass="30822">MTSSILSKKTWRLKDILLQEGDEQVVRILNVTHPFRKQRLTIIPSPRFAKEEYYNDWVYQPYVKEHVMYVSNDIYNPFYVFPCRILFNRGKYPDYAYFHPMGFPDCIDVNLTRRTFLKREQPFKTPTAAILLTSNHVRDRRHPWVRRKVLGIVGEQYVLHPRDDLLSMVMVLPPAYIPDVLNTLQEVGFQVSNTTSASIGKTETIEQLNSYGNKGQTLVLLYLWFLIALFVFGESKHVYDLFQDYKREMVEKAGKDPKEMGL</sequence>
<keyword evidence="1" id="KW-1133">Transmembrane helix</keyword>